<gene>
    <name evidence="1" type="ORF">GA574_12325</name>
</gene>
<keyword evidence="2" id="KW-1185">Reference proteome</keyword>
<dbReference type="EMBL" id="WDES01000019">
    <property type="protein sequence ID" value="KAB6087620.1"/>
    <property type="molecule type" value="Genomic_DNA"/>
</dbReference>
<organism evidence="1 2">
    <name type="scientific">Bacteroides xylanisolvens</name>
    <dbReference type="NCBI Taxonomy" id="371601"/>
    <lineage>
        <taxon>Bacteria</taxon>
        <taxon>Pseudomonadati</taxon>
        <taxon>Bacteroidota</taxon>
        <taxon>Bacteroidia</taxon>
        <taxon>Bacteroidales</taxon>
        <taxon>Bacteroidaceae</taxon>
        <taxon>Bacteroides</taxon>
    </lineage>
</organism>
<accession>A0A7J5P345</accession>
<proteinExistence type="predicted"/>
<evidence type="ECO:0000313" key="2">
    <source>
        <dbReference type="Proteomes" id="UP000435059"/>
    </source>
</evidence>
<sequence length="78" mass="8521">MFGLFATAGKIFLLSEGGEGQSDKAEPEKYARQRERKIFACHSRRHVGIGKIGTVGYLCGKFYPVGRTAADLGLMGIR</sequence>
<dbReference type="AlphaFoldDB" id="A0A7J5P345"/>
<reference evidence="1 2" key="1">
    <citation type="journal article" date="2019" name="Nat. Med.">
        <title>A library of human gut bacterial isolates paired with longitudinal multiomics data enables mechanistic microbiome research.</title>
        <authorList>
            <person name="Poyet M."/>
            <person name="Groussin M."/>
            <person name="Gibbons S.M."/>
            <person name="Avila-Pacheco J."/>
            <person name="Jiang X."/>
            <person name="Kearney S.M."/>
            <person name="Perrotta A.R."/>
            <person name="Berdy B."/>
            <person name="Zhao S."/>
            <person name="Lieberman T.D."/>
            <person name="Swanson P.K."/>
            <person name="Smith M."/>
            <person name="Roesemann S."/>
            <person name="Alexander J.E."/>
            <person name="Rich S.A."/>
            <person name="Livny J."/>
            <person name="Vlamakis H."/>
            <person name="Clish C."/>
            <person name="Bullock K."/>
            <person name="Deik A."/>
            <person name="Scott J."/>
            <person name="Pierce K.A."/>
            <person name="Xavier R.J."/>
            <person name="Alm E.J."/>
        </authorList>
    </citation>
    <scope>NUCLEOTIDE SEQUENCE [LARGE SCALE GENOMIC DNA]</scope>
    <source>
        <strain evidence="1 2">BIOML-A74</strain>
    </source>
</reference>
<dbReference type="Proteomes" id="UP000435059">
    <property type="component" value="Unassembled WGS sequence"/>
</dbReference>
<name>A0A7J5P345_9BACE</name>
<protein>
    <submittedName>
        <fullName evidence="1">Uncharacterized protein</fullName>
    </submittedName>
</protein>
<comment type="caution">
    <text evidence="1">The sequence shown here is derived from an EMBL/GenBank/DDBJ whole genome shotgun (WGS) entry which is preliminary data.</text>
</comment>
<evidence type="ECO:0000313" key="1">
    <source>
        <dbReference type="EMBL" id="KAB6087620.1"/>
    </source>
</evidence>